<comment type="similarity">
    <text evidence="1">Belongs to the sulfatase family.</text>
</comment>
<evidence type="ECO:0000256" key="4">
    <source>
        <dbReference type="ARBA" id="ARBA00022837"/>
    </source>
</evidence>
<feature type="compositionally biased region" description="Polar residues" evidence="5">
    <location>
        <begin position="507"/>
        <end position="529"/>
    </location>
</feature>
<dbReference type="EMBL" id="CP036433">
    <property type="protein sequence ID" value="QDU93829.1"/>
    <property type="molecule type" value="Genomic_DNA"/>
</dbReference>
<dbReference type="GO" id="GO:0046872">
    <property type="term" value="F:metal ion binding"/>
    <property type="evidence" value="ECO:0007669"/>
    <property type="project" value="UniProtKB-KW"/>
</dbReference>
<evidence type="ECO:0000256" key="3">
    <source>
        <dbReference type="ARBA" id="ARBA00022801"/>
    </source>
</evidence>
<dbReference type="InterPro" id="IPR024607">
    <property type="entry name" value="Sulfatase_CS"/>
</dbReference>
<evidence type="ECO:0000259" key="6">
    <source>
        <dbReference type="Pfam" id="PF00884"/>
    </source>
</evidence>
<dbReference type="Gene3D" id="3.40.720.10">
    <property type="entry name" value="Alkaline Phosphatase, subunit A"/>
    <property type="match status" value="1"/>
</dbReference>
<dbReference type="InterPro" id="IPR017850">
    <property type="entry name" value="Alkaline_phosphatase_core_sf"/>
</dbReference>
<dbReference type="PANTHER" id="PTHR42693:SF53">
    <property type="entry name" value="ENDO-4-O-SULFATASE"/>
    <property type="match status" value="1"/>
</dbReference>
<evidence type="ECO:0000256" key="2">
    <source>
        <dbReference type="ARBA" id="ARBA00022723"/>
    </source>
</evidence>
<gene>
    <name evidence="7" type="primary">atsA_19</name>
    <name evidence="7" type="ORF">Pla8534_16120</name>
</gene>
<protein>
    <submittedName>
        <fullName evidence="7">Arylsulfatase</fullName>
        <ecNumber evidence="7">3.1.6.1</ecNumber>
    </submittedName>
</protein>
<dbReference type="PROSITE" id="PS51257">
    <property type="entry name" value="PROKAR_LIPOPROTEIN"/>
    <property type="match status" value="1"/>
</dbReference>
<dbReference type="SUPFAM" id="SSF53649">
    <property type="entry name" value="Alkaline phosphatase-like"/>
    <property type="match status" value="1"/>
</dbReference>
<evidence type="ECO:0000313" key="7">
    <source>
        <dbReference type="EMBL" id="QDU93829.1"/>
    </source>
</evidence>
<dbReference type="PROSITE" id="PS00149">
    <property type="entry name" value="SULFATASE_2"/>
    <property type="match status" value="1"/>
</dbReference>
<dbReference type="AlphaFoldDB" id="A0A518DPS0"/>
<dbReference type="InterPro" id="IPR000917">
    <property type="entry name" value="Sulfatase_N"/>
</dbReference>
<dbReference type="InterPro" id="IPR050738">
    <property type="entry name" value="Sulfatase"/>
</dbReference>
<reference evidence="7 8" key="1">
    <citation type="submission" date="2019-02" db="EMBL/GenBank/DDBJ databases">
        <title>Deep-cultivation of Planctomycetes and their phenomic and genomic characterization uncovers novel biology.</title>
        <authorList>
            <person name="Wiegand S."/>
            <person name="Jogler M."/>
            <person name="Boedeker C."/>
            <person name="Pinto D."/>
            <person name="Vollmers J."/>
            <person name="Rivas-Marin E."/>
            <person name="Kohn T."/>
            <person name="Peeters S.H."/>
            <person name="Heuer A."/>
            <person name="Rast P."/>
            <person name="Oberbeckmann S."/>
            <person name="Bunk B."/>
            <person name="Jeske O."/>
            <person name="Meyerdierks A."/>
            <person name="Storesund J.E."/>
            <person name="Kallscheuer N."/>
            <person name="Luecker S."/>
            <person name="Lage O.M."/>
            <person name="Pohl T."/>
            <person name="Merkel B.J."/>
            <person name="Hornburger P."/>
            <person name="Mueller R.-W."/>
            <person name="Bruemmer F."/>
            <person name="Labrenz M."/>
            <person name="Spormann A.M."/>
            <person name="Op den Camp H."/>
            <person name="Overmann J."/>
            <person name="Amann R."/>
            <person name="Jetten M.S.M."/>
            <person name="Mascher T."/>
            <person name="Medema M.H."/>
            <person name="Devos D.P."/>
            <person name="Kaster A.-K."/>
            <person name="Ovreas L."/>
            <person name="Rohde M."/>
            <person name="Galperin M.Y."/>
            <person name="Jogler C."/>
        </authorList>
    </citation>
    <scope>NUCLEOTIDE SEQUENCE [LARGE SCALE GENOMIC DNA]</scope>
    <source>
        <strain evidence="7 8">Pla85_3_4</strain>
    </source>
</reference>
<evidence type="ECO:0000256" key="5">
    <source>
        <dbReference type="SAM" id="MobiDB-lite"/>
    </source>
</evidence>
<sequence length="529" mass="57872">MFCHAKKKGIDMQFFQKLCRLSLGWAFVVGLLSCPAIHAKEVLPNVVLLFADDLGYGDLGCYGATRLKTPNLDRLAREGRRFTDAHSASSVCTPSRYALLMGEYPFRQGLSRPVFLRTGLVFDHQRTTMADVMQRAGYATACIGKWHLGFGDKTPDWNGELKPGPLEAGFDYYFGVPVVNSHPPFVYVENHRVVGLAADDPFVFGQKARTQAFPEKMGVAQIGGADAAHALYRDEAVGERLTEKSIAWIKAHKEQPFFLYLATTNIHHPFTPAPRFQGSSKCGRYGDFVHELDWIVGQILTTLEEQGLSENTLVIFTSDNGGMINQGGQHAISLGHRPNGDLLGFKFDVWEGGHRVPFLARWPGKIEAGTVSDQLLCNVDLLATMAALTGQHLAQGEGPDSFNVLPALLTTPKKPIRDHLVLAGNRPTHLALRANNWIYIGAQGGGGFTGSRPGEHLLGGPAALKFAGQINSDVIDGKLKPDAPVAQLYDLQKDPSQSENRIGENPLQAQQLQSRLEKIQNGTATRPQS</sequence>
<dbReference type="Gene3D" id="3.30.1120.10">
    <property type="match status" value="1"/>
</dbReference>
<dbReference type="GO" id="GO:0004065">
    <property type="term" value="F:arylsulfatase activity"/>
    <property type="evidence" value="ECO:0007669"/>
    <property type="project" value="UniProtKB-EC"/>
</dbReference>
<keyword evidence="2" id="KW-0479">Metal-binding</keyword>
<organism evidence="7 8">
    <name type="scientific">Lignipirellula cremea</name>
    <dbReference type="NCBI Taxonomy" id="2528010"/>
    <lineage>
        <taxon>Bacteria</taxon>
        <taxon>Pseudomonadati</taxon>
        <taxon>Planctomycetota</taxon>
        <taxon>Planctomycetia</taxon>
        <taxon>Pirellulales</taxon>
        <taxon>Pirellulaceae</taxon>
        <taxon>Lignipirellula</taxon>
    </lineage>
</organism>
<keyword evidence="4" id="KW-0106">Calcium</keyword>
<dbReference type="CDD" id="cd16143">
    <property type="entry name" value="ARS_like"/>
    <property type="match status" value="1"/>
</dbReference>
<name>A0A518DPS0_9BACT</name>
<dbReference type="KEGG" id="lcre:Pla8534_16120"/>
<evidence type="ECO:0000313" key="8">
    <source>
        <dbReference type="Proteomes" id="UP000317648"/>
    </source>
</evidence>
<feature type="domain" description="Sulfatase N-terminal" evidence="6">
    <location>
        <begin position="44"/>
        <end position="390"/>
    </location>
</feature>
<keyword evidence="8" id="KW-1185">Reference proteome</keyword>
<dbReference type="Pfam" id="PF00884">
    <property type="entry name" value="Sulfatase"/>
    <property type="match status" value="1"/>
</dbReference>
<keyword evidence="3 7" id="KW-0378">Hydrolase</keyword>
<accession>A0A518DPS0</accession>
<feature type="region of interest" description="Disordered" evidence="5">
    <location>
        <begin position="492"/>
        <end position="529"/>
    </location>
</feature>
<dbReference type="Proteomes" id="UP000317648">
    <property type="component" value="Chromosome"/>
</dbReference>
<proteinExistence type="inferred from homology"/>
<dbReference type="EC" id="3.1.6.1" evidence="7"/>
<dbReference type="PANTHER" id="PTHR42693">
    <property type="entry name" value="ARYLSULFATASE FAMILY MEMBER"/>
    <property type="match status" value="1"/>
</dbReference>
<evidence type="ECO:0000256" key="1">
    <source>
        <dbReference type="ARBA" id="ARBA00008779"/>
    </source>
</evidence>